<evidence type="ECO:0000313" key="9">
    <source>
        <dbReference type="EMBL" id="QHI69917.1"/>
    </source>
</evidence>
<name>A0A6P1M7S1_9BACT</name>
<evidence type="ECO:0000256" key="1">
    <source>
        <dbReference type="ARBA" id="ARBA00004571"/>
    </source>
</evidence>
<comment type="similarity">
    <text evidence="2">Belongs to the OmpP1/FadL family.</text>
</comment>
<evidence type="ECO:0000313" key="10">
    <source>
        <dbReference type="Proteomes" id="UP000464954"/>
    </source>
</evidence>
<evidence type="ECO:0000256" key="5">
    <source>
        <dbReference type="ARBA" id="ARBA00022729"/>
    </source>
</evidence>
<feature type="signal peptide" evidence="8">
    <location>
        <begin position="1"/>
        <end position="20"/>
    </location>
</feature>
<reference evidence="9 10" key="1">
    <citation type="submission" date="2020-01" db="EMBL/GenBank/DDBJ databases">
        <title>Ponticoccus aerotolerans gen. nov., sp. nov., an anaerobic bacterium and proposal of Ponticoccusceae fam. nov., Ponticoccusles ord. nov. and Ponticoccuse classis nov. in the phylum Kiritimatiellaeota.</title>
        <authorList>
            <person name="Zhou L.Y."/>
            <person name="Du Z.J."/>
        </authorList>
    </citation>
    <scope>NUCLEOTIDE SEQUENCE [LARGE SCALE GENOMIC DNA]</scope>
    <source>
        <strain evidence="9 10">S-5007</strain>
    </source>
</reference>
<sequence>MNKNLAIILSFLLSGAAAFGTEGINLIGIGPIQQGTAGAGVASAKDSTWLLLNPAGLTDLERGADASIQLFAPNRTINSTLSGGAGKQTDDSAFFIPSISTSFGCCHGDNGYLGIGIYGTSGMGVDYDYGRIGTPGAQTSFDRQTQLSIAKLTVTYAQKFDSGLSVGAGPIFVLSRFRTDMFNAAGVPQNNKWDTAVGAGFIFGVNQKVTDKLSIGGSYITEQFMTEFDTYNQLLDDSLNLPQQLTVGLAYDILSNVEVALDYRWIGWNKLDTLGDQFGWEDQNIVKAGLTWDLNDRLTLRGGISHGNSPIDSDAAFGNSLFPAIMETHLATGLSYRFDNFHIDLAYVHALKTEQTANGNDAGPLGPMAAGTTISMYQNSLTIGAGWDF</sequence>
<accession>A0A6P1M7S1</accession>
<evidence type="ECO:0008006" key="11">
    <source>
        <dbReference type="Google" id="ProtNLM"/>
    </source>
</evidence>
<proteinExistence type="inferred from homology"/>
<dbReference type="AlphaFoldDB" id="A0A6P1M7S1"/>
<dbReference type="SUPFAM" id="SSF56935">
    <property type="entry name" value="Porins"/>
    <property type="match status" value="1"/>
</dbReference>
<keyword evidence="3" id="KW-1134">Transmembrane beta strand</keyword>
<protein>
    <recommendedName>
        <fullName evidence="11">Aromatic hydrocarbon degradation protein</fullName>
    </recommendedName>
</protein>
<dbReference type="GO" id="GO:0009279">
    <property type="term" value="C:cell outer membrane"/>
    <property type="evidence" value="ECO:0007669"/>
    <property type="project" value="UniProtKB-SubCell"/>
</dbReference>
<organism evidence="9 10">
    <name type="scientific">Tichowtungia aerotolerans</name>
    <dbReference type="NCBI Taxonomy" id="2697043"/>
    <lineage>
        <taxon>Bacteria</taxon>
        <taxon>Pseudomonadati</taxon>
        <taxon>Kiritimatiellota</taxon>
        <taxon>Tichowtungiia</taxon>
        <taxon>Tichowtungiales</taxon>
        <taxon>Tichowtungiaceae</taxon>
        <taxon>Tichowtungia</taxon>
    </lineage>
</organism>
<dbReference type="Gene3D" id="2.40.160.60">
    <property type="entry name" value="Outer membrane protein transport protein (OMPP1/FadL/TodX)"/>
    <property type="match status" value="1"/>
</dbReference>
<dbReference type="Proteomes" id="UP000464954">
    <property type="component" value="Chromosome"/>
</dbReference>
<dbReference type="Pfam" id="PF03349">
    <property type="entry name" value="Toluene_X"/>
    <property type="match status" value="1"/>
</dbReference>
<evidence type="ECO:0000256" key="8">
    <source>
        <dbReference type="SAM" id="SignalP"/>
    </source>
</evidence>
<dbReference type="KEGG" id="taer:GT409_10795"/>
<evidence type="ECO:0000256" key="3">
    <source>
        <dbReference type="ARBA" id="ARBA00022452"/>
    </source>
</evidence>
<dbReference type="InterPro" id="IPR005017">
    <property type="entry name" value="OMPP1/FadL/TodX"/>
</dbReference>
<keyword evidence="6" id="KW-0472">Membrane</keyword>
<dbReference type="PANTHER" id="PTHR35093:SF8">
    <property type="entry name" value="OUTER MEMBRANE PROTEIN NMB0088-RELATED"/>
    <property type="match status" value="1"/>
</dbReference>
<evidence type="ECO:0000256" key="2">
    <source>
        <dbReference type="ARBA" id="ARBA00008163"/>
    </source>
</evidence>
<dbReference type="PANTHER" id="PTHR35093">
    <property type="entry name" value="OUTER MEMBRANE PROTEIN NMB0088-RELATED"/>
    <property type="match status" value="1"/>
</dbReference>
<dbReference type="EMBL" id="CP047593">
    <property type="protein sequence ID" value="QHI69917.1"/>
    <property type="molecule type" value="Genomic_DNA"/>
</dbReference>
<dbReference type="RefSeq" id="WP_160629098.1">
    <property type="nucleotide sequence ID" value="NZ_CP047593.1"/>
</dbReference>
<dbReference type="GO" id="GO:0015483">
    <property type="term" value="F:long-chain fatty acid transporting porin activity"/>
    <property type="evidence" value="ECO:0007669"/>
    <property type="project" value="TreeGrafter"/>
</dbReference>
<keyword evidence="10" id="KW-1185">Reference proteome</keyword>
<gene>
    <name evidence="9" type="ORF">GT409_10795</name>
</gene>
<evidence type="ECO:0000256" key="4">
    <source>
        <dbReference type="ARBA" id="ARBA00022692"/>
    </source>
</evidence>
<comment type="subcellular location">
    <subcellularLocation>
        <location evidence="1">Cell outer membrane</location>
        <topology evidence="1">Multi-pass membrane protein</topology>
    </subcellularLocation>
</comment>
<keyword evidence="7" id="KW-0998">Cell outer membrane</keyword>
<feature type="chain" id="PRO_5026728877" description="Aromatic hydrocarbon degradation protein" evidence="8">
    <location>
        <begin position="21"/>
        <end position="389"/>
    </location>
</feature>
<evidence type="ECO:0000256" key="6">
    <source>
        <dbReference type="ARBA" id="ARBA00023136"/>
    </source>
</evidence>
<keyword evidence="5 8" id="KW-0732">Signal</keyword>
<evidence type="ECO:0000256" key="7">
    <source>
        <dbReference type="ARBA" id="ARBA00023237"/>
    </source>
</evidence>
<keyword evidence="4" id="KW-0812">Transmembrane</keyword>